<comment type="function">
    <text evidence="1">Could be involved in insertion of integral membrane proteins into the membrane.</text>
</comment>
<comment type="caution">
    <text evidence="2">The sequence shown here is derived from an EMBL/GenBank/DDBJ whole genome shotgun (WGS) entry which is preliminary data.</text>
</comment>
<dbReference type="InterPro" id="IPR002696">
    <property type="entry name" value="Membr_insert_effic_factor_YidD"/>
</dbReference>
<keyword evidence="1" id="KW-0472">Membrane</keyword>
<organism evidence="2 3">
    <name type="scientific">Evansella vedderi</name>
    <dbReference type="NCBI Taxonomy" id="38282"/>
    <lineage>
        <taxon>Bacteria</taxon>
        <taxon>Bacillati</taxon>
        <taxon>Bacillota</taxon>
        <taxon>Bacilli</taxon>
        <taxon>Bacillales</taxon>
        <taxon>Bacillaceae</taxon>
        <taxon>Evansella</taxon>
    </lineage>
</organism>
<dbReference type="HAMAP" id="MF_00386">
    <property type="entry name" value="UPF0161_YidD"/>
    <property type="match status" value="1"/>
</dbReference>
<gene>
    <name evidence="2" type="ORF">J2S74_005022</name>
</gene>
<accession>A0ABU0A254</accession>
<proteinExistence type="inferred from homology"/>
<keyword evidence="3" id="KW-1185">Reference proteome</keyword>
<dbReference type="EMBL" id="JAUSUG010000030">
    <property type="protein sequence ID" value="MDQ0257564.1"/>
    <property type="molecule type" value="Genomic_DNA"/>
</dbReference>
<protein>
    <recommendedName>
        <fullName evidence="1">Putative membrane protein insertion efficiency factor</fullName>
    </recommendedName>
</protein>
<comment type="subcellular location">
    <subcellularLocation>
        <location evidence="1">Cell membrane</location>
        <topology evidence="1">Peripheral membrane protein</topology>
        <orientation evidence="1">Cytoplasmic side</orientation>
    </subcellularLocation>
</comment>
<dbReference type="PANTHER" id="PTHR33383">
    <property type="entry name" value="MEMBRANE PROTEIN INSERTION EFFICIENCY FACTOR-RELATED"/>
    <property type="match status" value="1"/>
</dbReference>
<evidence type="ECO:0000313" key="3">
    <source>
        <dbReference type="Proteomes" id="UP001230005"/>
    </source>
</evidence>
<dbReference type="RefSeq" id="WP_307331486.1">
    <property type="nucleotide sequence ID" value="NZ_JAUSUG010000030.1"/>
</dbReference>
<dbReference type="NCBIfam" id="TIGR00278">
    <property type="entry name" value="membrane protein insertion efficiency factor YidD"/>
    <property type="match status" value="1"/>
</dbReference>
<evidence type="ECO:0000256" key="1">
    <source>
        <dbReference type="HAMAP-Rule" id="MF_00386"/>
    </source>
</evidence>
<dbReference type="Proteomes" id="UP001230005">
    <property type="component" value="Unassembled WGS sequence"/>
</dbReference>
<dbReference type="SMART" id="SM01234">
    <property type="entry name" value="Haemolytic"/>
    <property type="match status" value="1"/>
</dbReference>
<keyword evidence="1" id="KW-1003">Cell membrane</keyword>
<reference evidence="2 3" key="1">
    <citation type="submission" date="2023-07" db="EMBL/GenBank/DDBJ databases">
        <title>Genomic Encyclopedia of Type Strains, Phase IV (KMG-IV): sequencing the most valuable type-strain genomes for metagenomic binning, comparative biology and taxonomic classification.</title>
        <authorList>
            <person name="Goeker M."/>
        </authorList>
    </citation>
    <scope>NUCLEOTIDE SEQUENCE [LARGE SCALE GENOMIC DNA]</scope>
    <source>
        <strain evidence="2 3">DSM 9768</strain>
    </source>
</reference>
<sequence length="81" mass="9679">MKRFFIGCIRFYQRFISRYTPPTCRFYPTCSQYSVEAFERFGVFRGLWLTIKRILKCQPFHRGGFDPVPEAVKKDVTDAEK</sequence>
<dbReference type="PANTHER" id="PTHR33383:SF1">
    <property type="entry name" value="MEMBRANE PROTEIN INSERTION EFFICIENCY FACTOR-RELATED"/>
    <property type="match status" value="1"/>
</dbReference>
<dbReference type="Pfam" id="PF01809">
    <property type="entry name" value="YidD"/>
    <property type="match status" value="1"/>
</dbReference>
<evidence type="ECO:0000313" key="2">
    <source>
        <dbReference type="EMBL" id="MDQ0257564.1"/>
    </source>
</evidence>
<comment type="similarity">
    <text evidence="1">Belongs to the UPF0161 family.</text>
</comment>
<name>A0ABU0A254_9BACI</name>